<dbReference type="InterPro" id="IPR050283">
    <property type="entry name" value="E-box_TF_Regulators"/>
</dbReference>
<proteinExistence type="predicted"/>
<dbReference type="AlphaFoldDB" id="A0AA85IJJ2"/>
<sequence>MDIEDNPYHQRKSMNQSFLESIIEKHFYSSNYNRSDSQEIDILLESPSSSSQFSTVQQRQQHSTPLTLSEHQNSYETIESLTQLNDYSLVNQLNPSVCYQSNNLSGYIHISNDNNCNHLTYMSTPYAKREFVNQQRNDEDFFDYSSFDAGKTTVTIPTSIINRIENRQSENFQSQFQNSEPLVNQLIVTSPDQISPFIQEVRTEENLSIKYPRNSPVVQNDQKNSKIRYNSTRILSTIRRQHQREQDKNRTRTLNAAFCNLRSCLPEIPKDTKLTKIRTLRYAITYIRQLMDLLQETDPVFNASSLMFNGTVNSLKMEPDYDQLSMKDSGYLSFMDR</sequence>
<reference evidence="3" key="2">
    <citation type="submission" date="2023-11" db="UniProtKB">
        <authorList>
            <consortium name="WormBaseParasite"/>
        </authorList>
    </citation>
    <scope>IDENTIFICATION</scope>
</reference>
<dbReference type="WBParaSite" id="TREG1_100510.1">
    <property type="protein sequence ID" value="TREG1_100510.1"/>
    <property type="gene ID" value="TREG1_100510"/>
</dbReference>
<dbReference type="GO" id="GO:0032502">
    <property type="term" value="P:developmental process"/>
    <property type="evidence" value="ECO:0007669"/>
    <property type="project" value="TreeGrafter"/>
</dbReference>
<protein>
    <recommendedName>
        <fullName evidence="1">BHLH domain-containing protein</fullName>
    </recommendedName>
</protein>
<accession>A0AA85IJJ2</accession>
<dbReference type="GO" id="GO:0000981">
    <property type="term" value="F:DNA-binding transcription factor activity, RNA polymerase II-specific"/>
    <property type="evidence" value="ECO:0007669"/>
    <property type="project" value="TreeGrafter"/>
</dbReference>
<name>A0AA85IJJ2_TRIRE</name>
<dbReference type="CDD" id="cd11390">
    <property type="entry name" value="bHLH_TS"/>
    <property type="match status" value="1"/>
</dbReference>
<keyword evidence="2" id="KW-1185">Reference proteome</keyword>
<reference evidence="2" key="1">
    <citation type="submission" date="2022-06" db="EMBL/GenBank/DDBJ databases">
        <authorList>
            <person name="Berger JAMES D."/>
            <person name="Berger JAMES D."/>
        </authorList>
    </citation>
    <scope>NUCLEOTIDE SEQUENCE [LARGE SCALE GENOMIC DNA]</scope>
</reference>
<dbReference type="SMART" id="SM00353">
    <property type="entry name" value="HLH"/>
    <property type="match status" value="1"/>
</dbReference>
<dbReference type="Proteomes" id="UP000050795">
    <property type="component" value="Unassembled WGS sequence"/>
</dbReference>
<dbReference type="GO" id="GO:0046983">
    <property type="term" value="F:protein dimerization activity"/>
    <property type="evidence" value="ECO:0007669"/>
    <property type="project" value="InterPro"/>
</dbReference>
<dbReference type="PANTHER" id="PTHR23349:SF111">
    <property type="entry name" value="BHLH DOMAIN-CONTAINING PROTEIN"/>
    <property type="match status" value="1"/>
</dbReference>
<dbReference type="SUPFAM" id="SSF47459">
    <property type="entry name" value="HLH, helix-loop-helix DNA-binding domain"/>
    <property type="match status" value="1"/>
</dbReference>
<evidence type="ECO:0000313" key="2">
    <source>
        <dbReference type="Proteomes" id="UP000050795"/>
    </source>
</evidence>
<evidence type="ECO:0000313" key="3">
    <source>
        <dbReference type="WBParaSite" id="TREG1_100510.1"/>
    </source>
</evidence>
<dbReference type="PANTHER" id="PTHR23349">
    <property type="entry name" value="BASIC HELIX-LOOP-HELIX TRANSCRIPTION FACTOR, TWIST"/>
    <property type="match status" value="1"/>
</dbReference>
<feature type="domain" description="BHLH" evidence="1">
    <location>
        <begin position="238"/>
        <end position="290"/>
    </location>
</feature>
<dbReference type="Gene3D" id="4.10.280.10">
    <property type="entry name" value="Helix-loop-helix DNA-binding domain"/>
    <property type="match status" value="1"/>
</dbReference>
<dbReference type="Pfam" id="PF00010">
    <property type="entry name" value="HLH"/>
    <property type="match status" value="1"/>
</dbReference>
<evidence type="ECO:0000259" key="1">
    <source>
        <dbReference type="PROSITE" id="PS50888"/>
    </source>
</evidence>
<dbReference type="GO" id="GO:0000977">
    <property type="term" value="F:RNA polymerase II transcription regulatory region sequence-specific DNA binding"/>
    <property type="evidence" value="ECO:0007669"/>
    <property type="project" value="TreeGrafter"/>
</dbReference>
<dbReference type="InterPro" id="IPR011598">
    <property type="entry name" value="bHLH_dom"/>
</dbReference>
<organism evidence="2 3">
    <name type="scientific">Trichobilharzia regenti</name>
    <name type="common">Nasal bird schistosome</name>
    <dbReference type="NCBI Taxonomy" id="157069"/>
    <lineage>
        <taxon>Eukaryota</taxon>
        <taxon>Metazoa</taxon>
        <taxon>Spiralia</taxon>
        <taxon>Lophotrochozoa</taxon>
        <taxon>Platyhelminthes</taxon>
        <taxon>Trematoda</taxon>
        <taxon>Digenea</taxon>
        <taxon>Strigeidida</taxon>
        <taxon>Schistosomatoidea</taxon>
        <taxon>Schistosomatidae</taxon>
        <taxon>Trichobilharzia</taxon>
    </lineage>
</organism>
<dbReference type="InterPro" id="IPR036638">
    <property type="entry name" value="HLH_DNA-bd_sf"/>
</dbReference>
<dbReference type="PROSITE" id="PS50888">
    <property type="entry name" value="BHLH"/>
    <property type="match status" value="1"/>
</dbReference>